<dbReference type="GO" id="GO:0003677">
    <property type="term" value="F:DNA binding"/>
    <property type="evidence" value="ECO:0007669"/>
    <property type="project" value="InterPro"/>
</dbReference>
<dbReference type="PANTHER" id="PTHR30298">
    <property type="entry name" value="H REPEAT-ASSOCIATED PREDICTED TRANSPOSASE"/>
    <property type="match status" value="1"/>
</dbReference>
<feature type="domain" description="Transposase IS4-like" evidence="1">
    <location>
        <begin position="108"/>
        <end position="333"/>
    </location>
</feature>
<dbReference type="PANTHER" id="PTHR30298:SF0">
    <property type="entry name" value="PROTEIN YBFL-RELATED"/>
    <property type="match status" value="1"/>
</dbReference>
<dbReference type="InterPro" id="IPR051698">
    <property type="entry name" value="Transposase_11-like"/>
</dbReference>
<gene>
    <name evidence="3" type="ORF">HNR23_000587</name>
</gene>
<dbReference type="InterPro" id="IPR032806">
    <property type="entry name" value="YbfD_N"/>
</dbReference>
<organism evidence="3 4">
    <name type="scientific">Nocardiopsis mwathae</name>
    <dbReference type="NCBI Taxonomy" id="1472723"/>
    <lineage>
        <taxon>Bacteria</taxon>
        <taxon>Bacillati</taxon>
        <taxon>Actinomycetota</taxon>
        <taxon>Actinomycetes</taxon>
        <taxon>Streptosporangiales</taxon>
        <taxon>Nocardiopsidaceae</taxon>
        <taxon>Nocardiopsis</taxon>
    </lineage>
</organism>
<dbReference type="InterPro" id="IPR002559">
    <property type="entry name" value="Transposase_11"/>
</dbReference>
<dbReference type="RefSeq" id="WP_343070402.1">
    <property type="nucleotide sequence ID" value="NZ_JACHDS010000001.1"/>
</dbReference>
<feature type="domain" description="H repeat-associated protein N-terminal" evidence="2">
    <location>
        <begin position="14"/>
        <end position="100"/>
    </location>
</feature>
<dbReference type="Pfam" id="PF13808">
    <property type="entry name" value="DDE_Tnp_1_assoc"/>
    <property type="match status" value="1"/>
</dbReference>
<sequence>MPQSSMSGPALSSRIRALADPRAARGRRHTLSCVILTALCAILAGARSFAAIGQWAANAPQHTLARLGARTTHPALAVRQPPSADTIRRVLIALPPAHLTALNCDDDLSVLIVDGKCARGSARGQSGPAHLLAAMTGHGQVAAQLRVPDKTSEIHALADLLAGLDITGAVVSADALHTQKATAAHLVQERGAHYLLGCKANQPTLFSQVKKLPWGKAPVLARTRESGHGRRETRSIKVLSACGLLFPHAAQAVQVLRTTTRIADGVQTRRTGYYITDMTCEKASPQRLMGLVRRHWGIEALHHIRDATFGEDASKIRCGRGPENMAMLRNLAIPLLASLENTATIAESIRWVSYEAFTRPLDLIGLP</sequence>
<evidence type="ECO:0000259" key="1">
    <source>
        <dbReference type="Pfam" id="PF01609"/>
    </source>
</evidence>
<reference evidence="3 4" key="1">
    <citation type="submission" date="2020-08" db="EMBL/GenBank/DDBJ databases">
        <title>Sequencing the genomes of 1000 actinobacteria strains.</title>
        <authorList>
            <person name="Klenk H.-P."/>
        </authorList>
    </citation>
    <scope>NUCLEOTIDE SEQUENCE [LARGE SCALE GENOMIC DNA]</scope>
    <source>
        <strain evidence="3 4">DSM 46659</strain>
    </source>
</reference>
<evidence type="ECO:0000259" key="2">
    <source>
        <dbReference type="Pfam" id="PF13808"/>
    </source>
</evidence>
<proteinExistence type="predicted"/>
<dbReference type="Pfam" id="PF01609">
    <property type="entry name" value="DDE_Tnp_1"/>
    <property type="match status" value="1"/>
</dbReference>
<keyword evidence="4" id="KW-1185">Reference proteome</keyword>
<name>A0A7W9YEA9_9ACTN</name>
<protein>
    <submittedName>
        <fullName evidence="3">Putative transposase YbfD/YdcC</fullName>
    </submittedName>
</protein>
<dbReference type="NCBIfam" id="NF033564">
    <property type="entry name" value="transpos_ISAs1"/>
    <property type="match status" value="1"/>
</dbReference>
<accession>A0A7W9YEA9</accession>
<dbReference type="EMBL" id="JACHDS010000001">
    <property type="protein sequence ID" value="MBB6170527.1"/>
    <property type="molecule type" value="Genomic_DNA"/>
</dbReference>
<evidence type="ECO:0000313" key="3">
    <source>
        <dbReference type="EMBL" id="MBB6170527.1"/>
    </source>
</evidence>
<dbReference type="GO" id="GO:0006313">
    <property type="term" value="P:DNA transposition"/>
    <property type="evidence" value="ECO:0007669"/>
    <property type="project" value="InterPro"/>
</dbReference>
<comment type="caution">
    <text evidence="3">The sequence shown here is derived from an EMBL/GenBank/DDBJ whole genome shotgun (WGS) entry which is preliminary data.</text>
</comment>
<dbReference type="AlphaFoldDB" id="A0A7W9YEA9"/>
<dbReference type="InterPro" id="IPR047647">
    <property type="entry name" value="ISAs1_transpos"/>
</dbReference>
<dbReference type="Proteomes" id="UP000546642">
    <property type="component" value="Unassembled WGS sequence"/>
</dbReference>
<dbReference type="GO" id="GO:0004803">
    <property type="term" value="F:transposase activity"/>
    <property type="evidence" value="ECO:0007669"/>
    <property type="project" value="InterPro"/>
</dbReference>
<evidence type="ECO:0000313" key="4">
    <source>
        <dbReference type="Proteomes" id="UP000546642"/>
    </source>
</evidence>